<protein>
    <submittedName>
        <fullName evidence="2">Putative low-complexity protein</fullName>
    </submittedName>
</protein>
<evidence type="ECO:0000313" key="2">
    <source>
        <dbReference type="EMBL" id="AFZ27854.1"/>
    </source>
</evidence>
<dbReference type="SUPFAM" id="SSF141571">
    <property type="entry name" value="Pentapeptide repeat-like"/>
    <property type="match status" value="1"/>
</dbReference>
<dbReference type="PATRIC" id="fig|56107.3.peg.6454"/>
<dbReference type="KEGG" id="csg:Cylst_5870"/>
<accession>K9X6X6</accession>
<dbReference type="eggNOG" id="COG1357">
    <property type="taxonomic scope" value="Bacteria"/>
</dbReference>
<dbReference type="InterPro" id="IPR051082">
    <property type="entry name" value="Pentapeptide-BTB/POZ_domain"/>
</dbReference>
<dbReference type="Proteomes" id="UP000010475">
    <property type="component" value="Chromosome"/>
</dbReference>
<name>K9X6X6_9NOST</name>
<feature type="transmembrane region" description="Helical" evidence="1">
    <location>
        <begin position="22"/>
        <end position="43"/>
    </location>
</feature>
<dbReference type="Pfam" id="PF00805">
    <property type="entry name" value="Pentapeptide"/>
    <property type="match status" value="3"/>
</dbReference>
<sequence length="279" mass="30538">MVVFTQIFGLLMYELVLTSTELIKTTVLLLCMITVIFNAYYVTKSSISKRKIMVLKIIRKILTFPDKLTSTPQNKLAKQRLKIAIALLENNSIETILMAINDLEQIAVDHPEYHWVIMEVLTSFVRNNALLPSQEQVSSEPSAKNRAEIQAAVTVIARRDTNKDPKNEQIDLSHTNMQGLNLNGANLKQINLYQANLSGANLAGANLEGAILSAANLSGANLNLVNFSGAILSAANLSGANLSGANLHRANLYLARLHGAILNDSILNEANLREAKFSS</sequence>
<dbReference type="PANTHER" id="PTHR14136:SF17">
    <property type="entry name" value="BTB_POZ DOMAIN-CONTAINING PROTEIN KCTD9"/>
    <property type="match status" value="1"/>
</dbReference>
<reference evidence="2 3" key="1">
    <citation type="submission" date="2012-06" db="EMBL/GenBank/DDBJ databases">
        <title>Finished chromosome of genome of Cylindrospermum stagnale PCC 7417.</title>
        <authorList>
            <consortium name="US DOE Joint Genome Institute"/>
            <person name="Gugger M."/>
            <person name="Coursin T."/>
            <person name="Rippka R."/>
            <person name="Tandeau De Marsac N."/>
            <person name="Huntemann M."/>
            <person name="Wei C.-L."/>
            <person name="Han J."/>
            <person name="Detter J.C."/>
            <person name="Han C."/>
            <person name="Tapia R."/>
            <person name="Chen A."/>
            <person name="Kyrpides N."/>
            <person name="Mavromatis K."/>
            <person name="Markowitz V."/>
            <person name="Szeto E."/>
            <person name="Ivanova N."/>
            <person name="Pagani I."/>
            <person name="Pati A."/>
            <person name="Goodwin L."/>
            <person name="Nordberg H.P."/>
            <person name="Cantor M.N."/>
            <person name="Hua S.X."/>
            <person name="Woyke T."/>
            <person name="Kerfeld C.A."/>
        </authorList>
    </citation>
    <scope>NUCLEOTIDE SEQUENCE [LARGE SCALE GENOMIC DNA]</scope>
    <source>
        <strain evidence="2 3">PCC 7417</strain>
    </source>
</reference>
<dbReference type="EMBL" id="CP003642">
    <property type="protein sequence ID" value="AFZ27854.1"/>
    <property type="molecule type" value="Genomic_DNA"/>
</dbReference>
<dbReference type="Gene3D" id="2.160.20.80">
    <property type="entry name" value="E3 ubiquitin-protein ligase SopA"/>
    <property type="match status" value="1"/>
</dbReference>
<dbReference type="HOGENOM" id="CLU_033401_0_0_3"/>
<dbReference type="InterPro" id="IPR001646">
    <property type="entry name" value="5peptide_repeat"/>
</dbReference>
<dbReference type="STRING" id="56107.Cylst_5870"/>
<keyword evidence="1" id="KW-1133">Transmembrane helix</keyword>
<evidence type="ECO:0000256" key="1">
    <source>
        <dbReference type="SAM" id="Phobius"/>
    </source>
</evidence>
<dbReference type="AlphaFoldDB" id="K9X6X6"/>
<organism evidence="2 3">
    <name type="scientific">Cylindrospermum stagnale PCC 7417</name>
    <dbReference type="NCBI Taxonomy" id="56107"/>
    <lineage>
        <taxon>Bacteria</taxon>
        <taxon>Bacillati</taxon>
        <taxon>Cyanobacteriota</taxon>
        <taxon>Cyanophyceae</taxon>
        <taxon>Nostocales</taxon>
        <taxon>Nostocaceae</taxon>
        <taxon>Cylindrospermum</taxon>
    </lineage>
</organism>
<dbReference type="PANTHER" id="PTHR14136">
    <property type="entry name" value="BTB_POZ DOMAIN-CONTAINING PROTEIN KCTD9"/>
    <property type="match status" value="1"/>
</dbReference>
<keyword evidence="3" id="KW-1185">Reference proteome</keyword>
<evidence type="ECO:0000313" key="3">
    <source>
        <dbReference type="Proteomes" id="UP000010475"/>
    </source>
</evidence>
<dbReference type="RefSeq" id="WP_015211088.1">
    <property type="nucleotide sequence ID" value="NC_019757.1"/>
</dbReference>
<keyword evidence="1" id="KW-0472">Membrane</keyword>
<gene>
    <name evidence="2" type="ORF">Cylst_5870</name>
</gene>
<keyword evidence="1" id="KW-0812">Transmembrane</keyword>
<proteinExistence type="predicted"/>